<evidence type="ECO:0000259" key="8">
    <source>
        <dbReference type="Pfam" id="PF07992"/>
    </source>
</evidence>
<dbReference type="InterPro" id="IPR023753">
    <property type="entry name" value="FAD/NAD-binding_dom"/>
</dbReference>
<dbReference type="InterPro" id="IPR036188">
    <property type="entry name" value="FAD/NAD-bd_sf"/>
</dbReference>
<proteinExistence type="inferred from homology"/>
<dbReference type="AlphaFoldDB" id="A0A067ND12"/>
<sequence>MTSDPTASPRDLDVLIVGAGFSGIYQLHHLRSRGFSVKVVEAGGDMGGTWYWNCYPGARVDSEHKMYQLSIDEIWKDWSFSCKFPDWKELRQYFYHADKKLGLRRDIRFNTRVIAADFDDKEHRWNVTTHVGETIRPRFLSMCTGFASKPYVPPIKGLETFQGICHHTALWPQEGIDLRDKRIGVVGTGASGVQVFEEAAKVAQHVTIFQRTPNYALPMNQEIFDEEARRKFKEKQAEAFVIRRTHPSGHDIPYVGEKMSEMSLQERQEWYEGLWVKGGFHVSKGGFSEVGFNEEANDWVYAFWRDKVRRRIHDPRLKEKLAPQIKPHPFNTKRLPLEQTYYDAFNQPNTTLIDVNETPISEVTPKGIKTGDGEEHEFDIIVLATGFDSITGSLTQIDIKSTEGVPLREKWSSGLKTHLGLMSAGFPNMFFVYGAHGVTAFGNGPTCLEQQSDWIVQCLKDLRGGGTTKIDPTSEAEAAWTQRVNDLCAKGLWTKAKSWWTGANIPGKKVECLSFPGGLPLYTQLCQESAANGYKGFLLSSVAPKLVTIGNIARL</sequence>
<keyword evidence="4" id="KW-0274">FAD</keyword>
<protein>
    <recommendedName>
        <fullName evidence="8">FAD/NAD(P)-binding domain-containing protein</fullName>
    </recommendedName>
</protein>
<dbReference type="GO" id="GO:0004497">
    <property type="term" value="F:monooxygenase activity"/>
    <property type="evidence" value="ECO:0007669"/>
    <property type="project" value="UniProtKB-KW"/>
</dbReference>
<dbReference type="HOGENOM" id="CLU_006937_8_0_1"/>
<evidence type="ECO:0000256" key="3">
    <source>
        <dbReference type="ARBA" id="ARBA00022630"/>
    </source>
</evidence>
<evidence type="ECO:0000313" key="10">
    <source>
        <dbReference type="Proteomes" id="UP000027073"/>
    </source>
</evidence>
<dbReference type="Pfam" id="PF07992">
    <property type="entry name" value="Pyr_redox_2"/>
    <property type="match status" value="1"/>
</dbReference>
<gene>
    <name evidence="9" type="ORF">PLEOSDRAFT_52052</name>
</gene>
<organism evidence="9 10">
    <name type="scientific">Pleurotus ostreatus (strain PC15)</name>
    <name type="common">Oyster mushroom</name>
    <dbReference type="NCBI Taxonomy" id="1137138"/>
    <lineage>
        <taxon>Eukaryota</taxon>
        <taxon>Fungi</taxon>
        <taxon>Dikarya</taxon>
        <taxon>Basidiomycota</taxon>
        <taxon>Agaricomycotina</taxon>
        <taxon>Agaricomycetes</taxon>
        <taxon>Agaricomycetidae</taxon>
        <taxon>Agaricales</taxon>
        <taxon>Pleurotineae</taxon>
        <taxon>Pleurotaceae</taxon>
        <taxon>Pleurotus</taxon>
    </lineage>
</organism>
<dbReference type="InterPro" id="IPR050775">
    <property type="entry name" value="FAD-binding_Monooxygenases"/>
</dbReference>
<dbReference type="OrthoDB" id="66881at2759"/>
<evidence type="ECO:0000256" key="7">
    <source>
        <dbReference type="ARBA" id="ARBA00023033"/>
    </source>
</evidence>
<dbReference type="Gene3D" id="3.50.50.60">
    <property type="entry name" value="FAD/NAD(P)-binding domain"/>
    <property type="match status" value="2"/>
</dbReference>
<reference evidence="10" key="1">
    <citation type="journal article" date="2014" name="Proc. Natl. Acad. Sci. U.S.A.">
        <title>Extensive sampling of basidiomycete genomes demonstrates inadequacy of the white-rot/brown-rot paradigm for wood decay fungi.</title>
        <authorList>
            <person name="Riley R."/>
            <person name="Salamov A.A."/>
            <person name="Brown D.W."/>
            <person name="Nagy L.G."/>
            <person name="Floudas D."/>
            <person name="Held B.W."/>
            <person name="Levasseur A."/>
            <person name="Lombard V."/>
            <person name="Morin E."/>
            <person name="Otillar R."/>
            <person name="Lindquist E.A."/>
            <person name="Sun H."/>
            <person name="LaButti K.M."/>
            <person name="Schmutz J."/>
            <person name="Jabbour D."/>
            <person name="Luo H."/>
            <person name="Baker S.E."/>
            <person name="Pisabarro A.G."/>
            <person name="Walton J.D."/>
            <person name="Blanchette R.A."/>
            <person name="Henrissat B."/>
            <person name="Martin F."/>
            <person name="Cullen D."/>
            <person name="Hibbett D.S."/>
            <person name="Grigoriev I.V."/>
        </authorList>
    </citation>
    <scope>NUCLEOTIDE SEQUENCE [LARGE SCALE GENOMIC DNA]</scope>
    <source>
        <strain evidence="10">PC15</strain>
    </source>
</reference>
<dbReference type="EMBL" id="KL198010">
    <property type="protein sequence ID" value="KDQ25898.1"/>
    <property type="molecule type" value="Genomic_DNA"/>
</dbReference>
<comment type="cofactor">
    <cofactor evidence="1">
        <name>FAD</name>
        <dbReference type="ChEBI" id="CHEBI:57692"/>
    </cofactor>
</comment>
<keyword evidence="3" id="KW-0285">Flavoprotein</keyword>
<feature type="domain" description="FAD/NAD(P)-binding" evidence="8">
    <location>
        <begin position="13"/>
        <end position="235"/>
    </location>
</feature>
<evidence type="ECO:0000256" key="2">
    <source>
        <dbReference type="ARBA" id="ARBA00010139"/>
    </source>
</evidence>
<keyword evidence="5" id="KW-0521">NADP</keyword>
<dbReference type="PANTHER" id="PTHR43098:SF3">
    <property type="entry name" value="L-ORNITHINE N(5)-MONOOXYGENASE-RELATED"/>
    <property type="match status" value="1"/>
</dbReference>
<accession>A0A067ND12</accession>
<evidence type="ECO:0000256" key="1">
    <source>
        <dbReference type="ARBA" id="ARBA00001974"/>
    </source>
</evidence>
<evidence type="ECO:0000256" key="6">
    <source>
        <dbReference type="ARBA" id="ARBA00023002"/>
    </source>
</evidence>
<name>A0A067ND12_PLEO1</name>
<dbReference type="Proteomes" id="UP000027073">
    <property type="component" value="Unassembled WGS sequence"/>
</dbReference>
<evidence type="ECO:0000256" key="5">
    <source>
        <dbReference type="ARBA" id="ARBA00022857"/>
    </source>
</evidence>
<evidence type="ECO:0000313" key="9">
    <source>
        <dbReference type="EMBL" id="KDQ25898.1"/>
    </source>
</evidence>
<comment type="similarity">
    <text evidence="2">Belongs to the FAD-binding monooxygenase family.</text>
</comment>
<dbReference type="InParanoid" id="A0A067ND12"/>
<keyword evidence="6" id="KW-0560">Oxidoreductase</keyword>
<keyword evidence="7" id="KW-0503">Monooxygenase</keyword>
<dbReference type="VEuPathDB" id="FungiDB:PLEOSDRAFT_52052"/>
<dbReference type="PANTHER" id="PTHR43098">
    <property type="entry name" value="L-ORNITHINE N(5)-MONOOXYGENASE-RELATED"/>
    <property type="match status" value="1"/>
</dbReference>
<dbReference type="SUPFAM" id="SSF51905">
    <property type="entry name" value="FAD/NAD(P)-binding domain"/>
    <property type="match status" value="2"/>
</dbReference>
<evidence type="ECO:0000256" key="4">
    <source>
        <dbReference type="ARBA" id="ARBA00022827"/>
    </source>
</evidence>